<feature type="region of interest" description="Disordered" evidence="5">
    <location>
        <begin position="1"/>
        <end position="41"/>
    </location>
</feature>
<dbReference type="eggNOG" id="arCOG00570">
    <property type="taxonomic scope" value="Archaea"/>
</dbReference>
<comment type="cofactor">
    <cofactor evidence="1">
        <name>FAD</name>
        <dbReference type="ChEBI" id="CHEBI:57692"/>
    </cofactor>
</comment>
<dbReference type="Pfam" id="PF12831">
    <property type="entry name" value="FAD_oxidored"/>
    <property type="match status" value="1"/>
</dbReference>
<dbReference type="Pfam" id="PF21162">
    <property type="entry name" value="ETFQO_UQ-bd"/>
    <property type="match status" value="1"/>
</dbReference>
<reference evidence="9 10" key="2">
    <citation type="journal article" date="2013" name="PLoS ONE">
        <title>INDIGO - INtegrated Data Warehouse of MIcrobial GenOmes with Examples from the Red Sea Extremophiles.</title>
        <authorList>
            <person name="Alam I."/>
            <person name="Antunes A."/>
            <person name="Kamau A.A."/>
            <person name="Ba Alawi W."/>
            <person name="Kalkatawi M."/>
            <person name="Stingl U."/>
            <person name="Bajic V.B."/>
        </authorList>
    </citation>
    <scope>NUCLEOTIDE SEQUENCE [LARGE SCALE GENOMIC DNA]</scope>
    <source>
        <strain evidence="9 10">SARL4B</strain>
    </source>
</reference>
<dbReference type="HOGENOM" id="CLU_050977_0_0_2"/>
<dbReference type="EC" id="2.7.4.6" evidence="9"/>
<evidence type="ECO:0000256" key="1">
    <source>
        <dbReference type="ARBA" id="ARBA00001974"/>
    </source>
</evidence>
<organism evidence="9 10">
    <name type="scientific">Halorhabdus tiamatea SARL4B</name>
    <dbReference type="NCBI Taxonomy" id="1033806"/>
    <lineage>
        <taxon>Archaea</taxon>
        <taxon>Methanobacteriati</taxon>
        <taxon>Methanobacteriota</taxon>
        <taxon>Stenosarchaea group</taxon>
        <taxon>Halobacteria</taxon>
        <taxon>Halobacteriales</taxon>
        <taxon>Haloarculaceae</taxon>
        <taxon>Halorhabdus</taxon>
    </lineage>
</organism>
<keyword evidence="9" id="KW-0808">Transferase</keyword>
<dbReference type="Proteomes" id="UP000003861">
    <property type="component" value="Unassembled WGS sequence"/>
</dbReference>
<evidence type="ECO:0000313" key="8">
    <source>
        <dbReference type="EMBL" id="CCQ34162.1"/>
    </source>
</evidence>
<dbReference type="SUPFAM" id="SSF51905">
    <property type="entry name" value="FAD/NAD(P)-binding domain"/>
    <property type="match status" value="1"/>
</dbReference>
<feature type="compositionally biased region" description="Acidic residues" evidence="5">
    <location>
        <begin position="15"/>
        <end position="25"/>
    </location>
</feature>
<keyword evidence="3" id="KW-0274">FAD</keyword>
<evidence type="ECO:0000313" key="11">
    <source>
        <dbReference type="Proteomes" id="UP000015381"/>
    </source>
</evidence>
<evidence type="ECO:0000256" key="5">
    <source>
        <dbReference type="SAM" id="MobiDB-lite"/>
    </source>
</evidence>
<keyword evidence="2" id="KW-0285">Flavoprotein</keyword>
<dbReference type="Pfam" id="PF26311">
    <property type="entry name" value="ETF-QO_FixC_C"/>
    <property type="match status" value="1"/>
</dbReference>
<dbReference type="InterPro" id="IPR059103">
    <property type="entry name" value="FixC-like_C"/>
</dbReference>
<accession>F7PQ28</accession>
<dbReference type="GO" id="GO:0004550">
    <property type="term" value="F:nucleoside diphosphate kinase activity"/>
    <property type="evidence" value="ECO:0007669"/>
    <property type="project" value="UniProtKB-EC"/>
</dbReference>
<evidence type="ECO:0000259" key="6">
    <source>
        <dbReference type="Pfam" id="PF21162"/>
    </source>
</evidence>
<evidence type="ECO:0000256" key="2">
    <source>
        <dbReference type="ARBA" id="ARBA00022630"/>
    </source>
</evidence>
<dbReference type="PATRIC" id="fig|1033806.12.peg.2034"/>
<protein>
    <submittedName>
        <fullName evidence="8">Electron transfer flavoprotein-quinone oxidoreductase</fullName>
        <ecNumber evidence="8">1.5.5.-</ecNumber>
    </submittedName>
    <submittedName>
        <fullName evidence="9">Protein FixC</fullName>
        <ecNumber evidence="9">2.7.4.6</ecNumber>
    </submittedName>
</protein>
<name>F7PQ28_9EURY</name>
<dbReference type="EC" id="1.5.5.-" evidence="8"/>
<evidence type="ECO:0000256" key="4">
    <source>
        <dbReference type="ARBA" id="ARBA00023002"/>
    </source>
</evidence>
<dbReference type="KEGG" id="hti:HTIA_2048"/>
<proteinExistence type="predicted"/>
<sequence>MSTDAQSGEGAGPDAEPEETDDLESEGPPMPQPTSETPSYDGEFDAIVVGAGLAGSAAALTMAEEGLDVIVLERGTTPGTKNVFGGIMFTPRIRELTDFDDAPTQRFVAEKTFSMLSEEGDATEISMQPAAWKDDPHNDSWMVLRGDFDEWFAEQAVEAGATLITETTVTDLVREDGAIAGVETDRPDGRLHAPTVVLAEGANSLVSEGAGLAEPQHRDDVAVSAKEVRKYDRETIEDRFHLTDDEGAAIHYFGDGAVGDAVGGGFIYTNKRTLAIGVVYSIEDAVHDERTPDDVLDDFKSHPAVAPLVKGGRMVEYSAHAIPEGGPDAMPDLVHDGAVITGDAAGLVLNNGLHLEGTNMAVESGYHAGKAVAGAIETGRTDAAALSAYEDDLSESWVMDNLNHYGWFLDAAAEDKEFLFDDLPRAIADAETDYFRMNDEPKTRHTKSARKRLVGAMGGYLGAAKKAWKYRKMFR</sequence>
<dbReference type="AlphaFoldDB" id="F7PQ28"/>
<dbReference type="InterPro" id="IPR049398">
    <property type="entry name" value="ETF-QO/FixC_UQ-bd"/>
</dbReference>
<evidence type="ECO:0000313" key="9">
    <source>
        <dbReference type="EMBL" id="ERJ07250.1"/>
    </source>
</evidence>
<evidence type="ECO:0000259" key="7">
    <source>
        <dbReference type="Pfam" id="PF26311"/>
    </source>
</evidence>
<gene>
    <name evidence="9" type="primary">fixC</name>
    <name evidence="9" type="ORF">HLRTI_000608</name>
    <name evidence="8" type="ORF">HTIA_2048</name>
</gene>
<dbReference type="PRINTS" id="PR00411">
    <property type="entry name" value="PNDRDTASEI"/>
</dbReference>
<evidence type="ECO:0000313" key="10">
    <source>
        <dbReference type="Proteomes" id="UP000003861"/>
    </source>
</evidence>
<feature type="domain" description="ETF-QO/FixC ubiquinone-binding" evidence="6">
    <location>
        <begin position="245"/>
        <end position="322"/>
    </location>
</feature>
<dbReference type="STRING" id="1033806.HTIA_2048"/>
<dbReference type="EMBL" id="HF571520">
    <property type="protein sequence ID" value="CCQ34162.1"/>
    <property type="molecule type" value="Genomic_DNA"/>
</dbReference>
<evidence type="ECO:0000256" key="3">
    <source>
        <dbReference type="ARBA" id="ARBA00022827"/>
    </source>
</evidence>
<dbReference type="InterPro" id="IPR036188">
    <property type="entry name" value="FAD/NAD-bd_sf"/>
</dbReference>
<reference evidence="8 11" key="3">
    <citation type="journal article" date="2014" name="Environ. Microbiol.">
        <title>Halorhabdus tiamatea: proteogenomics and glycosidase activity measurements identify the first cultivated euryarchaeon from a deep-sea anoxic brine lake as potential polysaccharide degrader.</title>
        <authorList>
            <person name="Werner J."/>
            <person name="Ferrer M."/>
            <person name="Michel G."/>
            <person name="Mann A.J."/>
            <person name="Huang S."/>
            <person name="Juarez S."/>
            <person name="Ciordia S."/>
            <person name="Albar J.P."/>
            <person name="Alcaide M."/>
            <person name="La Cono V."/>
            <person name="Yakimov M.M."/>
            <person name="Antunes A."/>
            <person name="Taborda M."/>
            <person name="Da Costa M.S."/>
            <person name="Amann R.I."/>
            <person name="Gloeckner F.O."/>
            <person name="Golyshina O.V."/>
            <person name="Golyshin P.N."/>
            <person name="Teeling H."/>
        </authorList>
    </citation>
    <scope>NUCLEOTIDE SEQUENCE [LARGE SCALE GENOMIC DNA]</scope>
    <source>
        <strain evidence="11">SARL4B</strain>
        <strain evidence="8">Type strain: SARL4B</strain>
    </source>
</reference>
<dbReference type="Gene3D" id="3.50.50.60">
    <property type="entry name" value="FAD/NAD(P)-binding domain"/>
    <property type="match status" value="1"/>
</dbReference>
<dbReference type="PANTHER" id="PTHR43624">
    <property type="entry name" value="ELECTRON TRANSFER FLAVOPROTEIN-QUINONE OXIDOREDUCTASE YDIS-RELATED"/>
    <property type="match status" value="1"/>
</dbReference>
<dbReference type="GO" id="GO:0016491">
    <property type="term" value="F:oxidoreductase activity"/>
    <property type="evidence" value="ECO:0007669"/>
    <property type="project" value="UniProtKB-KW"/>
</dbReference>
<dbReference type="SUPFAM" id="SSF54373">
    <property type="entry name" value="FAD-linked reductases, C-terminal domain"/>
    <property type="match status" value="1"/>
</dbReference>
<dbReference type="EMBL" id="AFNT02000005">
    <property type="protein sequence ID" value="ERJ07250.1"/>
    <property type="molecule type" value="Genomic_DNA"/>
</dbReference>
<reference evidence="9 10" key="1">
    <citation type="journal article" date="2011" name="J. Bacteriol.">
        <title>Genome sequence of Halorhabdus tiamatea, the first archaeon isolated from a deep-sea anoxic brine lake.</title>
        <authorList>
            <person name="Antunes A."/>
            <person name="Alam I."/>
            <person name="Bajic V.B."/>
            <person name="Stingl U."/>
        </authorList>
    </citation>
    <scope>NUCLEOTIDE SEQUENCE [LARGE SCALE GENOMIC DNA]</scope>
    <source>
        <strain evidence="9 10">SARL4B</strain>
    </source>
</reference>
<keyword evidence="11" id="KW-1185">Reference proteome</keyword>
<feature type="domain" description="FixC-like C-terminal" evidence="7">
    <location>
        <begin position="412"/>
        <end position="474"/>
    </location>
</feature>
<dbReference type="PANTHER" id="PTHR43624:SF2">
    <property type="entry name" value="ELECTRON TRANSFER FLAVOPROTEIN-QUINONE OXIDOREDUCTASE YDIS-RELATED"/>
    <property type="match status" value="1"/>
</dbReference>
<dbReference type="InterPro" id="IPR039651">
    <property type="entry name" value="FixC-like"/>
</dbReference>
<keyword evidence="4 8" id="KW-0560">Oxidoreductase</keyword>
<dbReference type="Proteomes" id="UP000015381">
    <property type="component" value="Chromosome I"/>
</dbReference>